<dbReference type="InterPro" id="IPR001138">
    <property type="entry name" value="Zn2Cys6_DnaBD"/>
</dbReference>
<accession>A0AA38XNV0</accession>
<keyword evidence="2" id="KW-0238">DNA-binding</keyword>
<dbReference type="GO" id="GO:0003677">
    <property type="term" value="F:DNA binding"/>
    <property type="evidence" value="ECO:0007669"/>
    <property type="project" value="UniProtKB-KW"/>
</dbReference>
<dbReference type="Proteomes" id="UP001172673">
    <property type="component" value="Unassembled WGS sequence"/>
</dbReference>
<dbReference type="InterPro" id="IPR021858">
    <property type="entry name" value="Fun_TF"/>
</dbReference>
<dbReference type="PANTHER" id="PTHR37540:SF5">
    <property type="entry name" value="TRANSCRIPTION FACTOR DOMAIN-CONTAINING PROTEIN"/>
    <property type="match status" value="1"/>
</dbReference>
<sequence length="552" mass="61710">MSGESSAPQAPYPVPRRAHVKSRTGCKNCKLRKVKCDEKRPICDRCAIHYTNIQKCDYGDDSPTGSESVTKKPPAGEKLRKISRAVPLLPKSRHQEPSEPLTLVRSASPTWDPFSQHPQSVEPDINLLMGTYFSSHIFNVFPYYPTPTLNPVLEFFAPLITKDTVLFHVTLLASSYQVEQHLPPSERVRCIRLSKICMDLIQNRINEPFPLCVSDETLAAVAGLAVIEHEKGSLRLSRIHVTGLKRMLEVRGGLEAIRISNPTIANVLFCMFVAAADVAFPSCDASTIVQRPPWFYHSLQLDQSFPEQSSSGGTTTGSEMLPNPSSSNNYPPRIDFQAHGVAPEYSELMLNIRMLAKTYQTAKDCSTAREYQDVLTFLCSTLQRLLTLAVPVHDPLLGINSIGSYESAITAACRHALIIHVFAQWCGNQPDPSLLVSTAQHNLLLTLRPLIDQRHVSTKLLLWLLSVGGTCPYGPAQHKWFISQLADTATDLEIHTWDDMKASLKQVIWHEYQDDKQHKELWDEVVALREEEALHFSEMVYSVPSGAVFTEA</sequence>
<dbReference type="GO" id="GO:0000981">
    <property type="term" value="F:DNA-binding transcription factor activity, RNA polymerase II-specific"/>
    <property type="evidence" value="ECO:0007669"/>
    <property type="project" value="InterPro"/>
</dbReference>
<feature type="region of interest" description="Disordered" evidence="5">
    <location>
        <begin position="1"/>
        <end position="20"/>
    </location>
</feature>
<evidence type="ECO:0000256" key="1">
    <source>
        <dbReference type="ARBA" id="ARBA00023015"/>
    </source>
</evidence>
<protein>
    <recommendedName>
        <fullName evidence="6">Zn(2)-C6 fungal-type domain-containing protein</fullName>
    </recommendedName>
</protein>
<evidence type="ECO:0000259" key="6">
    <source>
        <dbReference type="PROSITE" id="PS50048"/>
    </source>
</evidence>
<dbReference type="AlphaFoldDB" id="A0AA38XNV0"/>
<dbReference type="Pfam" id="PF00172">
    <property type="entry name" value="Zn_clus"/>
    <property type="match status" value="1"/>
</dbReference>
<name>A0AA38XNV0_9EURO</name>
<evidence type="ECO:0000256" key="3">
    <source>
        <dbReference type="ARBA" id="ARBA00023163"/>
    </source>
</evidence>
<feature type="region of interest" description="Disordered" evidence="5">
    <location>
        <begin position="305"/>
        <end position="326"/>
    </location>
</feature>
<feature type="domain" description="Zn(2)-C6 fungal-type" evidence="6">
    <location>
        <begin position="25"/>
        <end position="58"/>
    </location>
</feature>
<dbReference type="PROSITE" id="PS50048">
    <property type="entry name" value="ZN2_CY6_FUNGAL_2"/>
    <property type="match status" value="1"/>
</dbReference>
<dbReference type="Gene3D" id="4.10.240.10">
    <property type="entry name" value="Zn(2)-C6 fungal-type DNA-binding domain"/>
    <property type="match status" value="1"/>
</dbReference>
<evidence type="ECO:0000256" key="5">
    <source>
        <dbReference type="SAM" id="MobiDB-lite"/>
    </source>
</evidence>
<keyword evidence="4" id="KW-0539">Nucleus</keyword>
<reference evidence="7" key="1">
    <citation type="submission" date="2022-10" db="EMBL/GenBank/DDBJ databases">
        <title>Culturing micro-colonial fungi from biological soil crusts in the Mojave desert and describing Neophaeococcomyces mojavensis, and introducing the new genera and species Taxawa tesnikishii.</title>
        <authorList>
            <person name="Kurbessoian T."/>
            <person name="Stajich J.E."/>
        </authorList>
    </citation>
    <scope>NUCLEOTIDE SEQUENCE</scope>
    <source>
        <strain evidence="7">TK_41</strain>
    </source>
</reference>
<dbReference type="EMBL" id="JAPDRK010000001">
    <property type="protein sequence ID" value="KAJ9616491.1"/>
    <property type="molecule type" value="Genomic_DNA"/>
</dbReference>
<dbReference type="InterPro" id="IPR036864">
    <property type="entry name" value="Zn2-C6_fun-type_DNA-bd_sf"/>
</dbReference>
<dbReference type="PANTHER" id="PTHR37540">
    <property type="entry name" value="TRANSCRIPTION FACTOR (ACR-2), PUTATIVE-RELATED-RELATED"/>
    <property type="match status" value="1"/>
</dbReference>
<gene>
    <name evidence="7" type="ORF">H2200_000210</name>
</gene>
<dbReference type="CDD" id="cd00067">
    <property type="entry name" value="GAL4"/>
    <property type="match status" value="1"/>
</dbReference>
<keyword evidence="8" id="KW-1185">Reference proteome</keyword>
<organism evidence="7 8">
    <name type="scientific">Cladophialophora chaetospira</name>
    <dbReference type="NCBI Taxonomy" id="386627"/>
    <lineage>
        <taxon>Eukaryota</taxon>
        <taxon>Fungi</taxon>
        <taxon>Dikarya</taxon>
        <taxon>Ascomycota</taxon>
        <taxon>Pezizomycotina</taxon>
        <taxon>Eurotiomycetes</taxon>
        <taxon>Chaetothyriomycetidae</taxon>
        <taxon>Chaetothyriales</taxon>
        <taxon>Herpotrichiellaceae</taxon>
        <taxon>Cladophialophora</taxon>
    </lineage>
</organism>
<evidence type="ECO:0000313" key="8">
    <source>
        <dbReference type="Proteomes" id="UP001172673"/>
    </source>
</evidence>
<dbReference type="Pfam" id="PF11951">
    <property type="entry name" value="Fungal_trans_2"/>
    <property type="match status" value="1"/>
</dbReference>
<evidence type="ECO:0000256" key="2">
    <source>
        <dbReference type="ARBA" id="ARBA00023125"/>
    </source>
</evidence>
<dbReference type="SMART" id="SM00066">
    <property type="entry name" value="GAL4"/>
    <property type="match status" value="1"/>
</dbReference>
<evidence type="ECO:0000313" key="7">
    <source>
        <dbReference type="EMBL" id="KAJ9616491.1"/>
    </source>
</evidence>
<proteinExistence type="predicted"/>
<keyword evidence="1" id="KW-0805">Transcription regulation</keyword>
<evidence type="ECO:0000256" key="4">
    <source>
        <dbReference type="ARBA" id="ARBA00023242"/>
    </source>
</evidence>
<feature type="compositionally biased region" description="Low complexity" evidence="5">
    <location>
        <begin position="309"/>
        <end position="326"/>
    </location>
</feature>
<dbReference type="SUPFAM" id="SSF57701">
    <property type="entry name" value="Zn2/Cys6 DNA-binding domain"/>
    <property type="match status" value="1"/>
</dbReference>
<keyword evidence="3" id="KW-0804">Transcription</keyword>
<comment type="caution">
    <text evidence="7">The sequence shown here is derived from an EMBL/GenBank/DDBJ whole genome shotgun (WGS) entry which is preliminary data.</text>
</comment>
<dbReference type="GO" id="GO:0008270">
    <property type="term" value="F:zinc ion binding"/>
    <property type="evidence" value="ECO:0007669"/>
    <property type="project" value="InterPro"/>
</dbReference>